<dbReference type="Proteomes" id="UP000663838">
    <property type="component" value="Unassembled WGS sequence"/>
</dbReference>
<keyword evidence="1" id="KW-1133">Transmembrane helix</keyword>
<dbReference type="AlphaFoldDB" id="A0A820YDP2"/>
<dbReference type="Proteomes" id="UP000663825">
    <property type="component" value="Unassembled WGS sequence"/>
</dbReference>
<dbReference type="Proteomes" id="UP000663865">
    <property type="component" value="Unassembled WGS sequence"/>
</dbReference>
<feature type="transmembrane region" description="Helical" evidence="1">
    <location>
        <begin position="67"/>
        <end position="90"/>
    </location>
</feature>
<keyword evidence="1" id="KW-0812">Transmembrane</keyword>
<evidence type="ECO:0000313" key="10">
    <source>
        <dbReference type="EMBL" id="CAF4545975.1"/>
    </source>
</evidence>
<dbReference type="EMBL" id="CAJOBS010001624">
    <property type="protein sequence ID" value="CAF4747549.1"/>
    <property type="molecule type" value="Genomic_DNA"/>
</dbReference>
<evidence type="ECO:0000313" key="9">
    <source>
        <dbReference type="EMBL" id="CAF4405985.1"/>
    </source>
</evidence>
<dbReference type="Proteomes" id="UP000663848">
    <property type="component" value="Unassembled WGS sequence"/>
</dbReference>
<comment type="caution">
    <text evidence="10">The sequence shown here is derived from an EMBL/GenBank/DDBJ whole genome shotgun (WGS) entry which is preliminary data.</text>
</comment>
<keyword evidence="13" id="KW-1185">Reference proteome</keyword>
<dbReference type="Proteomes" id="UP000663873">
    <property type="component" value="Unassembled WGS sequence"/>
</dbReference>
<evidence type="ECO:0000313" key="13">
    <source>
        <dbReference type="Proteomes" id="UP000663873"/>
    </source>
</evidence>
<dbReference type="EMBL" id="CAJOBQ010000707">
    <property type="protein sequence ID" value="CAF4405985.1"/>
    <property type="molecule type" value="Genomic_DNA"/>
</dbReference>
<dbReference type="Proteomes" id="UP000663872">
    <property type="component" value="Unassembled WGS sequence"/>
</dbReference>
<evidence type="ECO:0000313" key="3">
    <source>
        <dbReference type="EMBL" id="CAF3402183.1"/>
    </source>
</evidence>
<accession>A0A820YDP2</accession>
<sequence length="159" mass="18421">MISNLTLINRADVIYYDTDNYHLPYEDDDLNNQTFYDEYIINNNRTLNLTNADVLSLPSIFSFSSPFSYIFLILIVYSVLTVILLSLSLYKQRQVEIENFYFGDTQEDIEKAKRCLVWKQSLIGKITKGDMEPLLIETYSNSNGMPSESKTVTFPLQIV</sequence>
<name>A0A820YDP2_9BILA</name>
<dbReference type="OrthoDB" id="10046545at2759"/>
<dbReference type="EMBL" id="CAJNYD010000784">
    <property type="protein sequence ID" value="CAF3296986.1"/>
    <property type="molecule type" value="Genomic_DNA"/>
</dbReference>
<dbReference type="Proteomes" id="UP000663851">
    <property type="component" value="Unassembled WGS sequence"/>
</dbReference>
<reference evidence="10" key="1">
    <citation type="submission" date="2021-02" db="EMBL/GenBank/DDBJ databases">
        <authorList>
            <person name="Nowell W R."/>
        </authorList>
    </citation>
    <scope>NUCLEOTIDE SEQUENCE</scope>
</reference>
<dbReference type="Proteomes" id="UP000663833">
    <property type="component" value="Unassembled WGS sequence"/>
</dbReference>
<evidence type="ECO:0000256" key="1">
    <source>
        <dbReference type="SAM" id="Phobius"/>
    </source>
</evidence>
<dbReference type="EMBL" id="CAJNYT010001470">
    <property type="protein sequence ID" value="CAF3413222.1"/>
    <property type="molecule type" value="Genomic_DNA"/>
</dbReference>
<evidence type="ECO:0000313" key="8">
    <source>
        <dbReference type="EMBL" id="CAF4230830.1"/>
    </source>
</evidence>
<protein>
    <submittedName>
        <fullName evidence="10">Uncharacterized protein</fullName>
    </submittedName>
</protein>
<evidence type="ECO:0000313" key="6">
    <source>
        <dbReference type="EMBL" id="CAF3679322.1"/>
    </source>
</evidence>
<organism evidence="10 12">
    <name type="scientific">Rotaria socialis</name>
    <dbReference type="NCBI Taxonomy" id="392032"/>
    <lineage>
        <taxon>Eukaryota</taxon>
        <taxon>Metazoa</taxon>
        <taxon>Spiralia</taxon>
        <taxon>Gnathifera</taxon>
        <taxon>Rotifera</taxon>
        <taxon>Eurotatoria</taxon>
        <taxon>Bdelloidea</taxon>
        <taxon>Philodinida</taxon>
        <taxon>Philodinidae</taxon>
        <taxon>Rotaria</taxon>
    </lineage>
</organism>
<gene>
    <name evidence="5" type="ORF">FME351_LOCUS11379</name>
    <name evidence="4" type="ORF">GRG538_LOCUS11107</name>
    <name evidence="7" type="ORF">HFQ381_LOCUS1887</name>
    <name evidence="6" type="ORF">KIK155_LOCUS25223</name>
    <name evidence="2" type="ORF">LUA448_LOCUS7714</name>
    <name evidence="10" type="ORF">QYT958_LOCUS7950</name>
    <name evidence="3" type="ORF">TIS948_LOCUS27810</name>
    <name evidence="11" type="ORF">TOA249_LOCUS20138</name>
    <name evidence="9" type="ORF">TSG867_LOCUS13350</name>
    <name evidence="8" type="ORF">UJA718_LOCUS8321</name>
</gene>
<dbReference type="Proteomes" id="UP000663869">
    <property type="component" value="Unassembled WGS sequence"/>
</dbReference>
<evidence type="ECO:0000313" key="4">
    <source>
        <dbReference type="EMBL" id="CAF3413222.1"/>
    </source>
</evidence>
<dbReference type="EMBL" id="CAJNXB010005013">
    <property type="protein sequence ID" value="CAF3402183.1"/>
    <property type="molecule type" value="Genomic_DNA"/>
</dbReference>
<evidence type="ECO:0000313" key="7">
    <source>
        <dbReference type="EMBL" id="CAF4114430.1"/>
    </source>
</evidence>
<evidence type="ECO:0000313" key="12">
    <source>
        <dbReference type="Proteomes" id="UP000663848"/>
    </source>
</evidence>
<dbReference type="EMBL" id="CAJOBP010000879">
    <property type="protein sequence ID" value="CAF4230830.1"/>
    <property type="molecule type" value="Genomic_DNA"/>
</dbReference>
<evidence type="ECO:0000313" key="2">
    <source>
        <dbReference type="EMBL" id="CAF3296986.1"/>
    </source>
</evidence>
<dbReference type="EMBL" id="CAJOBR010000779">
    <property type="protein sequence ID" value="CAF4545975.1"/>
    <property type="molecule type" value="Genomic_DNA"/>
</dbReference>
<evidence type="ECO:0000313" key="11">
    <source>
        <dbReference type="EMBL" id="CAF4747549.1"/>
    </source>
</evidence>
<dbReference type="EMBL" id="CAJOBO010000058">
    <property type="protein sequence ID" value="CAF4114430.1"/>
    <property type="molecule type" value="Genomic_DNA"/>
</dbReference>
<dbReference type="EMBL" id="CAJNYU010001305">
    <property type="protein sequence ID" value="CAF3426125.1"/>
    <property type="molecule type" value="Genomic_DNA"/>
</dbReference>
<evidence type="ECO:0000313" key="5">
    <source>
        <dbReference type="EMBL" id="CAF3426125.1"/>
    </source>
</evidence>
<dbReference type="EMBL" id="CAJNYV010004555">
    <property type="protein sequence ID" value="CAF3679322.1"/>
    <property type="molecule type" value="Genomic_DNA"/>
</dbReference>
<keyword evidence="1" id="KW-0472">Membrane</keyword>
<dbReference type="Proteomes" id="UP000663862">
    <property type="component" value="Unassembled WGS sequence"/>
</dbReference>
<proteinExistence type="predicted"/>